<evidence type="ECO:0000313" key="1">
    <source>
        <dbReference type="EMBL" id="KAK7295661.1"/>
    </source>
</evidence>
<dbReference type="InterPro" id="IPR038928">
    <property type="entry name" value="LAZY1"/>
</dbReference>
<accession>A0AAN9JCD4</accession>
<gene>
    <name evidence="1" type="ORF">RJT34_18572</name>
</gene>
<dbReference type="Proteomes" id="UP001359559">
    <property type="component" value="Unassembled WGS sequence"/>
</dbReference>
<keyword evidence="2" id="KW-1185">Reference proteome</keyword>
<name>A0AAN9JCD4_CLITE</name>
<evidence type="ECO:0000313" key="2">
    <source>
        <dbReference type="Proteomes" id="UP001359559"/>
    </source>
</evidence>
<sequence length="418" mass="46663">MKNKKPVCLCGVVHLRSHIILDSLGEIHTLTQLLGWMHRKFRQNSSEPLKDLVIGQPSFDDEQSHHQKQNLGIKLSKQTQKGPNLRKSFAGLDSTRVDEDYEVESSPAIYDLFPGFLAIGTLGSEQVSDPTTTPSFAISVESITEKEDEVTENDLKLINDELEKVLVAETKDDIVSNDSSRRTSHVSTGRSSHVSAGRISHVSIITLSGKPIEERGAESNGNGEAAICPLKGYLFGTAIELSETTTAAAKKEHRTSLGELFQRSKLAEENFSAKCEKEDKRSEKEADKSAMNMVKEKLKKRMFHTCSRNSTTTSGGPVDSASADTKLNKILHMFRKKVHPENSTTAQKSGKNQKNLRKKKIMNDVGHIKSDVVYPEEDSSANKEHWIKTDADCKYTNNNFPYDYLTDIHITHFYQPIS</sequence>
<organism evidence="1 2">
    <name type="scientific">Clitoria ternatea</name>
    <name type="common">Butterfly pea</name>
    <dbReference type="NCBI Taxonomy" id="43366"/>
    <lineage>
        <taxon>Eukaryota</taxon>
        <taxon>Viridiplantae</taxon>
        <taxon>Streptophyta</taxon>
        <taxon>Embryophyta</taxon>
        <taxon>Tracheophyta</taxon>
        <taxon>Spermatophyta</taxon>
        <taxon>Magnoliopsida</taxon>
        <taxon>eudicotyledons</taxon>
        <taxon>Gunneridae</taxon>
        <taxon>Pentapetalae</taxon>
        <taxon>rosids</taxon>
        <taxon>fabids</taxon>
        <taxon>Fabales</taxon>
        <taxon>Fabaceae</taxon>
        <taxon>Papilionoideae</taxon>
        <taxon>50 kb inversion clade</taxon>
        <taxon>NPAAA clade</taxon>
        <taxon>indigoferoid/millettioid clade</taxon>
        <taxon>Phaseoleae</taxon>
        <taxon>Clitoria</taxon>
    </lineage>
</organism>
<proteinExistence type="predicted"/>
<reference evidence="1 2" key="1">
    <citation type="submission" date="2024-01" db="EMBL/GenBank/DDBJ databases">
        <title>The genomes of 5 underutilized Papilionoideae crops provide insights into root nodulation and disease resistance.</title>
        <authorList>
            <person name="Yuan L."/>
        </authorList>
    </citation>
    <scope>NUCLEOTIDE SEQUENCE [LARGE SCALE GENOMIC DNA]</scope>
    <source>
        <strain evidence="1">LY-2023</strain>
        <tissue evidence="1">Leaf</tissue>
    </source>
</reference>
<dbReference type="GO" id="GO:2000012">
    <property type="term" value="P:regulation of auxin polar transport"/>
    <property type="evidence" value="ECO:0007669"/>
    <property type="project" value="InterPro"/>
</dbReference>
<evidence type="ECO:0008006" key="3">
    <source>
        <dbReference type="Google" id="ProtNLM"/>
    </source>
</evidence>
<dbReference type="AlphaFoldDB" id="A0AAN9JCD4"/>
<dbReference type="PANTHER" id="PTHR34959:SF3">
    <property type="entry name" value="PROTEIN LAZY 1"/>
    <property type="match status" value="1"/>
</dbReference>
<dbReference type="GO" id="GO:0009630">
    <property type="term" value="P:gravitropism"/>
    <property type="evidence" value="ECO:0007669"/>
    <property type="project" value="InterPro"/>
</dbReference>
<dbReference type="PANTHER" id="PTHR34959">
    <property type="entry name" value="PROTEIN LAZY 1"/>
    <property type="match status" value="1"/>
</dbReference>
<comment type="caution">
    <text evidence="1">The sequence shown here is derived from an EMBL/GenBank/DDBJ whole genome shotgun (WGS) entry which is preliminary data.</text>
</comment>
<dbReference type="EMBL" id="JAYKXN010000004">
    <property type="protein sequence ID" value="KAK7295661.1"/>
    <property type="molecule type" value="Genomic_DNA"/>
</dbReference>
<protein>
    <recommendedName>
        <fullName evidence="3">LAZY1</fullName>
    </recommendedName>
</protein>